<dbReference type="Pfam" id="PF02616">
    <property type="entry name" value="SMC_ScpA"/>
    <property type="match status" value="1"/>
</dbReference>
<name>T1D167_9ZZZZ</name>
<dbReference type="Gene3D" id="6.10.250.2410">
    <property type="match status" value="1"/>
</dbReference>
<reference evidence="1" key="2">
    <citation type="journal article" date="2014" name="ISME J.">
        <title>Microbial stratification in low pH oxic and suboxic macroscopic growths along an acid mine drainage.</title>
        <authorList>
            <person name="Mendez-Garcia C."/>
            <person name="Mesa V."/>
            <person name="Sprenger R.R."/>
            <person name="Richter M."/>
            <person name="Diez M.S."/>
            <person name="Solano J."/>
            <person name="Bargiela R."/>
            <person name="Golyshina O.V."/>
            <person name="Manteca A."/>
            <person name="Ramos J.L."/>
            <person name="Gallego J.R."/>
            <person name="Llorente I."/>
            <person name="Martins Dos Santos V.A."/>
            <person name="Jensen O.N."/>
            <person name="Pelaez A.I."/>
            <person name="Sanchez J."/>
            <person name="Ferrer M."/>
        </authorList>
    </citation>
    <scope>NUCLEOTIDE SEQUENCE</scope>
</reference>
<dbReference type="EMBL" id="AUZY01001119">
    <property type="protein sequence ID" value="EQD76180.1"/>
    <property type="molecule type" value="Genomic_DNA"/>
</dbReference>
<dbReference type="InterPro" id="IPR003768">
    <property type="entry name" value="ScpA"/>
</dbReference>
<dbReference type="PANTHER" id="PTHR33969:SF2">
    <property type="entry name" value="SEGREGATION AND CONDENSATION PROTEIN A"/>
    <property type="match status" value="1"/>
</dbReference>
<reference evidence="1" key="1">
    <citation type="submission" date="2013-08" db="EMBL/GenBank/DDBJ databases">
        <authorList>
            <person name="Mendez C."/>
            <person name="Richter M."/>
            <person name="Ferrer M."/>
            <person name="Sanchez J."/>
        </authorList>
    </citation>
    <scope>NUCLEOTIDE SEQUENCE</scope>
</reference>
<evidence type="ECO:0000313" key="1">
    <source>
        <dbReference type="EMBL" id="EQD76180.1"/>
    </source>
</evidence>
<dbReference type="HAMAP" id="MF_01805">
    <property type="entry name" value="ScpA"/>
    <property type="match status" value="1"/>
</dbReference>
<protein>
    <submittedName>
        <fullName evidence="1">Condensin subunit ScpA</fullName>
    </submittedName>
</protein>
<accession>T1D167</accession>
<comment type="caution">
    <text evidence="1">The sequence shown here is derived from an EMBL/GenBank/DDBJ whole genome shotgun (WGS) entry which is preliminary data.</text>
</comment>
<proteinExistence type="inferred from homology"/>
<dbReference type="PANTHER" id="PTHR33969">
    <property type="entry name" value="SEGREGATION AND CONDENSATION PROTEIN A"/>
    <property type="match status" value="1"/>
</dbReference>
<organism evidence="1">
    <name type="scientific">mine drainage metagenome</name>
    <dbReference type="NCBI Taxonomy" id="410659"/>
    <lineage>
        <taxon>unclassified sequences</taxon>
        <taxon>metagenomes</taxon>
        <taxon>ecological metagenomes</taxon>
    </lineage>
</organism>
<dbReference type="AlphaFoldDB" id="T1D167"/>
<sequence>MSTPPGPQAVLHQPELPLATVNGEPWLALPQDLYIPPDALELVLESFEGPLDLLWYLIRRQNFNVLDIPIAEVTGQYLRYIEMMQKMRIELAAEYLLMVAILADIKSRMLLPKPASEDLEQETDPRAELVRQLQEYEIFRHASECIDALPRLERDCWVAQALAREEERRMHVEPPPVNLHDLLLQMAQVVHRSRWRIEHRIVRDALSVRECMVSILEGLAEHGYRRFEEFCSNDARPTRIVLSFMAVLELARQSMVGLIQPSLFGPLYVHRANPDHSVPLPVLENEPDE</sequence>
<gene>
    <name evidence="1" type="ORF">B1B_01853</name>
</gene>